<feature type="region of interest" description="Disordered" evidence="2">
    <location>
        <begin position="261"/>
        <end position="295"/>
    </location>
</feature>
<proteinExistence type="predicted"/>
<dbReference type="Pfam" id="PF06294">
    <property type="entry name" value="CH_2"/>
    <property type="match status" value="1"/>
</dbReference>
<dbReference type="RefSeq" id="XP_017028880.2">
    <property type="nucleotide sequence ID" value="XM_017173391.2"/>
</dbReference>
<sequence>MYIITLKTLSEKQRNEVLEWLRENKADSVQVRRKFSDVYPLAELLQPDFPRLIDLVNYPKRNGINLKIQNWETFNFKVLSKFNTMLGKEFIEELAKGNQCAVEILIYEMLRLRKQQVSKRQEQNAASEKEKEVEVEQQEEIKTKENEEITVVYQNEELKQNEEVEVVEQHEDPKILEQNEDVKTLDQNEDVKTLKQNQEEALSEATDTVDTLDKGKVTSRMILYARYQELSRECQAKWSMIRMYENHVIHLETLLQSREKEIEEMRQRASPGNSRGEEEKQQQKEKERKKLEKEE</sequence>
<dbReference type="GO" id="GO:0008017">
    <property type="term" value="F:microtubule binding"/>
    <property type="evidence" value="ECO:0007669"/>
    <property type="project" value="TreeGrafter"/>
</dbReference>
<organism evidence="4 5">
    <name type="scientific">Drosophila kikkawai</name>
    <name type="common">Fruit fly</name>
    <dbReference type="NCBI Taxonomy" id="30033"/>
    <lineage>
        <taxon>Eukaryota</taxon>
        <taxon>Metazoa</taxon>
        <taxon>Ecdysozoa</taxon>
        <taxon>Arthropoda</taxon>
        <taxon>Hexapoda</taxon>
        <taxon>Insecta</taxon>
        <taxon>Pterygota</taxon>
        <taxon>Neoptera</taxon>
        <taxon>Endopterygota</taxon>
        <taxon>Diptera</taxon>
        <taxon>Brachycera</taxon>
        <taxon>Muscomorpha</taxon>
        <taxon>Ephydroidea</taxon>
        <taxon>Drosophilidae</taxon>
        <taxon>Drosophila</taxon>
        <taxon>Sophophora</taxon>
    </lineage>
</organism>
<dbReference type="OrthoDB" id="193300at2759"/>
<dbReference type="GO" id="GO:0051493">
    <property type="term" value="P:regulation of cytoskeleton organization"/>
    <property type="evidence" value="ECO:0007669"/>
    <property type="project" value="TreeGrafter"/>
</dbReference>
<evidence type="ECO:0000259" key="3">
    <source>
        <dbReference type="Pfam" id="PF06294"/>
    </source>
</evidence>
<dbReference type="AlphaFoldDB" id="A0A6P4IKF8"/>
<protein>
    <submittedName>
        <fullName evidence="5">Golgin subfamily A member 6-like protein 22</fullName>
    </submittedName>
</protein>
<reference evidence="5" key="1">
    <citation type="submission" date="2025-08" db="UniProtKB">
        <authorList>
            <consortium name="RefSeq"/>
        </authorList>
    </citation>
    <scope>IDENTIFICATION</scope>
    <source>
        <strain evidence="5">14028-0561.14</strain>
        <tissue evidence="5">Whole fly</tissue>
    </source>
</reference>
<dbReference type="GO" id="GO:0005930">
    <property type="term" value="C:axoneme"/>
    <property type="evidence" value="ECO:0007669"/>
    <property type="project" value="TreeGrafter"/>
</dbReference>
<evidence type="ECO:0000256" key="2">
    <source>
        <dbReference type="SAM" id="MobiDB-lite"/>
    </source>
</evidence>
<name>A0A6P4IKF8_DROKI</name>
<evidence type="ECO:0000256" key="1">
    <source>
        <dbReference type="SAM" id="Coils"/>
    </source>
</evidence>
<dbReference type="Gene3D" id="1.10.418.10">
    <property type="entry name" value="Calponin-like domain"/>
    <property type="match status" value="1"/>
</dbReference>
<keyword evidence="4" id="KW-1185">Reference proteome</keyword>
<dbReference type="PANTHER" id="PTHR12509:SF9">
    <property type="entry name" value="SPERM FLAGELLAR PROTEIN 1 ISOFORM X1"/>
    <property type="match status" value="1"/>
</dbReference>
<feature type="domain" description="CH-like" evidence="3">
    <location>
        <begin position="17"/>
        <end position="109"/>
    </location>
</feature>
<dbReference type="PANTHER" id="PTHR12509">
    <property type="entry name" value="SPERMATOGENESIS-ASSOCIATED 4-RELATED"/>
    <property type="match status" value="1"/>
</dbReference>
<feature type="compositionally biased region" description="Basic and acidic residues" evidence="2">
    <location>
        <begin position="275"/>
        <end position="295"/>
    </location>
</feature>
<accession>A0A6P4IKF8</accession>
<dbReference type="InterPro" id="IPR010441">
    <property type="entry name" value="CH_2"/>
</dbReference>
<dbReference type="InterPro" id="IPR036872">
    <property type="entry name" value="CH_dom_sf"/>
</dbReference>
<feature type="coiled-coil region" evidence="1">
    <location>
        <begin position="112"/>
        <end position="148"/>
    </location>
</feature>
<dbReference type="GeneID" id="108079143"/>
<gene>
    <name evidence="5" type="primary">LOC108079143</name>
</gene>
<keyword evidence="1" id="KW-0175">Coiled coil</keyword>
<dbReference type="Proteomes" id="UP001652661">
    <property type="component" value="Chromosome X"/>
</dbReference>
<evidence type="ECO:0000313" key="4">
    <source>
        <dbReference type="Proteomes" id="UP001652661"/>
    </source>
</evidence>
<dbReference type="InterPro" id="IPR052111">
    <property type="entry name" value="Spermatogenesis_Ciliary_MAP"/>
</dbReference>
<evidence type="ECO:0000313" key="5">
    <source>
        <dbReference type="RefSeq" id="XP_017028880.2"/>
    </source>
</evidence>